<dbReference type="InterPro" id="IPR004364">
    <property type="entry name" value="Aa-tRNA-synt_II"/>
</dbReference>
<dbReference type="PROSITE" id="PS50862">
    <property type="entry name" value="AA_TRNA_LIGASE_II"/>
    <property type="match status" value="1"/>
</dbReference>
<dbReference type="GO" id="GO:0005737">
    <property type="term" value="C:cytoplasm"/>
    <property type="evidence" value="ECO:0007669"/>
    <property type="project" value="UniProtKB-SubCell"/>
</dbReference>
<dbReference type="GO" id="GO:0003676">
    <property type="term" value="F:nucleic acid binding"/>
    <property type="evidence" value="ECO:0007669"/>
    <property type="project" value="InterPro"/>
</dbReference>
<dbReference type="SUPFAM" id="SSF55681">
    <property type="entry name" value="Class II aaRS and biotin synthetases"/>
    <property type="match status" value="1"/>
</dbReference>
<feature type="compositionally biased region" description="Polar residues" evidence="8">
    <location>
        <begin position="1"/>
        <end position="12"/>
    </location>
</feature>
<dbReference type="SUPFAM" id="SSF50249">
    <property type="entry name" value="Nucleic acid-binding proteins"/>
    <property type="match status" value="1"/>
</dbReference>
<dbReference type="AlphaFoldDB" id="A0A8H3R1H6"/>
<dbReference type="Gene3D" id="3.30.1910.20">
    <property type="entry name" value="asparaginyl-tRNA synthetase, N-terminal domain"/>
    <property type="match status" value="1"/>
</dbReference>
<feature type="region of interest" description="Disordered" evidence="8">
    <location>
        <begin position="1"/>
        <end position="33"/>
    </location>
</feature>
<feature type="region of interest" description="Disordered" evidence="8">
    <location>
        <begin position="85"/>
        <end position="104"/>
    </location>
</feature>
<sequence length="431" mass="48878">MDETSQKSSVKPSETVYVDEVNGSDETSTGTENAPYKTIIHALQVKGDNMNILVRKTSEEGYKDISGAALKKAKKRVEDLAKKAKKEEERKKAEAEKAKLQQEEEERKLEEAKKFVLKQDPNLPQAIKIKIRKSVASRGKRVKISGWVHRLRTQGKDMKFIVLRDGSGYLQCLLTGELCHTYDALTLSLESTVTIYGVISELPAGKTAPDNHELLADYWEVIHHAPGGDDAFTNKLNAEADPSVLYDQRHLVIRGETASAVLKARSAIMKAFRDHFDNKGFTEVNPPCMVQTQVEGGSTLFEMNYYGEKAYLTQTSQLYLETCLPSLGDVYCISESYRAEKSHTRRHLSEYSHLEAEMAFITFDELLNALEDLICDTIDRVLANEATRKLIYQLHPDFVPPQRPFLRMDYKDAIQYLKDHNIKKENDSPPR</sequence>
<evidence type="ECO:0000256" key="1">
    <source>
        <dbReference type="ARBA" id="ARBA00004496"/>
    </source>
</evidence>
<dbReference type="Pfam" id="PF00152">
    <property type="entry name" value="tRNA-synt_2"/>
    <property type="match status" value="1"/>
</dbReference>
<accession>A0A8H3R1H6</accession>
<proteinExistence type="predicted"/>
<dbReference type="EMBL" id="BLAL01000285">
    <property type="protein sequence ID" value="GES99978.1"/>
    <property type="molecule type" value="Genomic_DNA"/>
</dbReference>
<evidence type="ECO:0000256" key="4">
    <source>
        <dbReference type="ARBA" id="ARBA00022741"/>
    </source>
</evidence>
<dbReference type="Gene3D" id="3.30.930.10">
    <property type="entry name" value="Bira Bifunctional Protein, Domain 2"/>
    <property type="match status" value="1"/>
</dbReference>
<dbReference type="InterPro" id="IPR045864">
    <property type="entry name" value="aa-tRNA-synth_II/BPL/LPL"/>
</dbReference>
<dbReference type="InterPro" id="IPR006195">
    <property type="entry name" value="aa-tRNA-synth_II"/>
</dbReference>
<dbReference type="Proteomes" id="UP000615446">
    <property type="component" value="Unassembled WGS sequence"/>
</dbReference>
<evidence type="ECO:0000256" key="2">
    <source>
        <dbReference type="ARBA" id="ARBA00022490"/>
    </source>
</evidence>
<gene>
    <name evidence="10" type="ORF">RCL2_002645500</name>
</gene>
<feature type="domain" description="Aminoacyl-transfer RNA synthetases class-II family profile" evidence="9">
    <location>
        <begin position="265"/>
        <end position="431"/>
    </location>
</feature>
<reference evidence="10" key="1">
    <citation type="submission" date="2019-10" db="EMBL/GenBank/DDBJ databases">
        <title>Conservation and host-specific expression of non-tandemly repeated heterogenous ribosome RNA gene in arbuscular mycorrhizal fungi.</title>
        <authorList>
            <person name="Maeda T."/>
            <person name="Kobayashi Y."/>
            <person name="Nakagawa T."/>
            <person name="Ezawa T."/>
            <person name="Yamaguchi K."/>
            <person name="Bino T."/>
            <person name="Nishimoto Y."/>
            <person name="Shigenobu S."/>
            <person name="Kawaguchi M."/>
        </authorList>
    </citation>
    <scope>NUCLEOTIDE SEQUENCE</scope>
    <source>
        <strain evidence="10">HR1</strain>
    </source>
</reference>
<keyword evidence="6" id="KW-0648">Protein biosynthesis</keyword>
<dbReference type="Pfam" id="PF01336">
    <property type="entry name" value="tRNA_anti-codon"/>
    <property type="match status" value="1"/>
</dbReference>
<comment type="caution">
    <text evidence="10">The sequence shown here is derived from an EMBL/GenBank/DDBJ whole genome shotgun (WGS) entry which is preliminary data.</text>
</comment>
<dbReference type="GO" id="GO:0006421">
    <property type="term" value="P:asparaginyl-tRNA aminoacylation"/>
    <property type="evidence" value="ECO:0007669"/>
    <property type="project" value="TreeGrafter"/>
</dbReference>
<dbReference type="InterPro" id="IPR004365">
    <property type="entry name" value="NA-bd_OB_tRNA"/>
</dbReference>
<evidence type="ECO:0000259" key="9">
    <source>
        <dbReference type="PROSITE" id="PS50862"/>
    </source>
</evidence>
<organism evidence="10 11">
    <name type="scientific">Rhizophagus clarus</name>
    <dbReference type="NCBI Taxonomy" id="94130"/>
    <lineage>
        <taxon>Eukaryota</taxon>
        <taxon>Fungi</taxon>
        <taxon>Fungi incertae sedis</taxon>
        <taxon>Mucoromycota</taxon>
        <taxon>Glomeromycotina</taxon>
        <taxon>Glomeromycetes</taxon>
        <taxon>Glomerales</taxon>
        <taxon>Glomeraceae</taxon>
        <taxon>Rhizophagus</taxon>
    </lineage>
</organism>
<keyword evidence="3" id="KW-0436">Ligase</keyword>
<evidence type="ECO:0000256" key="6">
    <source>
        <dbReference type="ARBA" id="ARBA00022917"/>
    </source>
</evidence>
<name>A0A8H3R1H6_9GLOM</name>
<keyword evidence="5" id="KW-0067">ATP-binding</keyword>
<keyword evidence="7 10" id="KW-0030">Aminoacyl-tRNA synthetase</keyword>
<keyword evidence="2" id="KW-0963">Cytoplasm</keyword>
<dbReference type="PANTHER" id="PTHR22594:SF16">
    <property type="entry name" value="ASPARAGINE--TRNA LIGASE, CYTOPLASMIC"/>
    <property type="match status" value="1"/>
</dbReference>
<dbReference type="FunFam" id="2.40.50.140:FF:000151">
    <property type="entry name" value="Asparagine--tRNA ligase, cytoplasmic"/>
    <property type="match status" value="1"/>
</dbReference>
<dbReference type="PANTHER" id="PTHR22594">
    <property type="entry name" value="ASPARTYL/LYSYL-TRNA SYNTHETASE"/>
    <property type="match status" value="1"/>
</dbReference>
<dbReference type="CDD" id="cd04323">
    <property type="entry name" value="AsnRS_cyto_like_N"/>
    <property type="match status" value="1"/>
</dbReference>
<dbReference type="InterPro" id="IPR012340">
    <property type="entry name" value="NA-bd_OB-fold"/>
</dbReference>
<evidence type="ECO:0000256" key="3">
    <source>
        <dbReference type="ARBA" id="ARBA00022598"/>
    </source>
</evidence>
<dbReference type="Pfam" id="PF20917">
    <property type="entry name" value="AsnRS_N"/>
    <property type="match status" value="1"/>
</dbReference>
<keyword evidence="4" id="KW-0547">Nucleotide-binding</keyword>
<dbReference type="OrthoDB" id="1931232at2759"/>
<dbReference type="Gene3D" id="2.40.50.140">
    <property type="entry name" value="Nucleic acid-binding proteins"/>
    <property type="match status" value="1"/>
</dbReference>
<evidence type="ECO:0000256" key="7">
    <source>
        <dbReference type="ARBA" id="ARBA00023146"/>
    </source>
</evidence>
<evidence type="ECO:0000313" key="10">
    <source>
        <dbReference type="EMBL" id="GES99978.1"/>
    </source>
</evidence>
<evidence type="ECO:0000313" key="11">
    <source>
        <dbReference type="Proteomes" id="UP000615446"/>
    </source>
</evidence>
<dbReference type="GO" id="GO:0004816">
    <property type="term" value="F:asparagine-tRNA ligase activity"/>
    <property type="evidence" value="ECO:0007669"/>
    <property type="project" value="TreeGrafter"/>
</dbReference>
<comment type="subcellular location">
    <subcellularLocation>
        <location evidence="1">Cytoplasm</location>
    </subcellularLocation>
</comment>
<dbReference type="GO" id="GO:0005524">
    <property type="term" value="F:ATP binding"/>
    <property type="evidence" value="ECO:0007669"/>
    <property type="project" value="UniProtKB-KW"/>
</dbReference>
<protein>
    <submittedName>
        <fullName evidence="10">Asparaginyl-tRNA synthetase</fullName>
    </submittedName>
</protein>
<evidence type="ECO:0000256" key="5">
    <source>
        <dbReference type="ARBA" id="ARBA00022840"/>
    </source>
</evidence>
<evidence type="ECO:0000256" key="8">
    <source>
        <dbReference type="SAM" id="MobiDB-lite"/>
    </source>
</evidence>
<dbReference type="InterPro" id="IPR048952">
    <property type="entry name" value="AsnRS_N"/>
</dbReference>